<comment type="caution">
    <text evidence="1">The sequence shown here is derived from an EMBL/GenBank/DDBJ whole genome shotgun (WGS) entry which is preliminary data.</text>
</comment>
<gene>
    <name evidence="1" type="ORF">LB941_07310</name>
</gene>
<organism evidence="1 2">
    <name type="scientific">Ligilactobacillus ubinensis</name>
    <dbReference type="NCBI Taxonomy" id="2876789"/>
    <lineage>
        <taxon>Bacteria</taxon>
        <taxon>Bacillati</taxon>
        <taxon>Bacillota</taxon>
        <taxon>Bacilli</taxon>
        <taxon>Lactobacillales</taxon>
        <taxon>Lactobacillaceae</taxon>
        <taxon>Ligilactobacillus</taxon>
    </lineage>
</organism>
<name>A0A9X2FK74_9LACO</name>
<sequence length="115" mass="12595">LAAADAQNESNVFIEFMLDIILETLVAYKMSDNASDKMSDKLEEDLPDGITGTETHAYLLIKKYLLDHDSITTTVAVKLIGKSAPTVRKHLGRLVSLGLLEANGSNKNRTYSLAK</sequence>
<feature type="non-terminal residue" evidence="1">
    <location>
        <position position="1"/>
    </location>
</feature>
<evidence type="ECO:0000313" key="2">
    <source>
        <dbReference type="Proteomes" id="UP001139006"/>
    </source>
</evidence>
<keyword evidence="2" id="KW-1185">Reference proteome</keyword>
<proteinExistence type="predicted"/>
<dbReference type="EMBL" id="JAIULA010000012">
    <property type="protein sequence ID" value="MCP0887141.1"/>
    <property type="molecule type" value="Genomic_DNA"/>
</dbReference>
<accession>A0A9X2FK74</accession>
<dbReference type="AlphaFoldDB" id="A0A9X2FK74"/>
<dbReference type="Proteomes" id="UP001139006">
    <property type="component" value="Unassembled WGS sequence"/>
</dbReference>
<dbReference type="SUPFAM" id="SSF46785">
    <property type="entry name" value="Winged helix' DNA-binding domain"/>
    <property type="match status" value="1"/>
</dbReference>
<dbReference type="Gene3D" id="1.10.10.10">
    <property type="entry name" value="Winged helix-like DNA-binding domain superfamily/Winged helix DNA-binding domain"/>
    <property type="match status" value="1"/>
</dbReference>
<protein>
    <submittedName>
        <fullName evidence="1">Fic family protein</fullName>
    </submittedName>
</protein>
<dbReference type="InterPro" id="IPR036390">
    <property type="entry name" value="WH_DNA-bd_sf"/>
</dbReference>
<evidence type="ECO:0000313" key="1">
    <source>
        <dbReference type="EMBL" id="MCP0887141.1"/>
    </source>
</evidence>
<dbReference type="InterPro" id="IPR036388">
    <property type="entry name" value="WH-like_DNA-bd_sf"/>
</dbReference>
<reference evidence="1 2" key="1">
    <citation type="journal article" date="2023" name="Int. J. Syst. Evol. Microbiol.">
        <title>Ligilactobacillus ubinensis sp. nov., a novel species isolated from the wild ferment of a durian fruit (Durio zibethinus).</title>
        <authorList>
            <person name="Heng Y.C."/>
            <person name="Menon N."/>
            <person name="Chen B."/>
            <person name="Loo B.Z.L."/>
            <person name="Wong G.W.J."/>
            <person name="Lim A.C.H."/>
            <person name="Silvaraju S."/>
            <person name="Kittelmann S."/>
        </authorList>
    </citation>
    <scope>NUCLEOTIDE SEQUENCE [LARGE SCALE GENOMIC DNA]</scope>
    <source>
        <strain evidence="1 2">WILCCON 0076</strain>
    </source>
</reference>